<protein>
    <submittedName>
        <fullName evidence="3">Uncharacterized protein</fullName>
    </submittedName>
</protein>
<reference evidence="3 4" key="1">
    <citation type="submission" date="2023-08" db="EMBL/GenBank/DDBJ databases">
        <title>Transcriptome Analysis of Halomonas alkalicola CICC 11012s to Identify the Genes Involved in Alkaline Tolerances.</title>
        <authorList>
            <person name="Zhai L."/>
        </authorList>
    </citation>
    <scope>NUCLEOTIDE SEQUENCE [LARGE SCALE GENOMIC DNA]</scope>
    <source>
        <strain evidence="3 4">CICC 11012s</strain>
    </source>
</reference>
<feature type="region of interest" description="Disordered" evidence="1">
    <location>
        <begin position="1"/>
        <end position="21"/>
    </location>
</feature>
<feature type="compositionally biased region" description="Polar residues" evidence="1">
    <location>
        <begin position="1"/>
        <end position="10"/>
    </location>
</feature>
<dbReference type="EMBL" id="CP131913">
    <property type="protein sequence ID" value="WLI72951.1"/>
    <property type="molecule type" value="Genomic_DNA"/>
</dbReference>
<dbReference type="RefSeq" id="WP_305500150.1">
    <property type="nucleotide sequence ID" value="NZ_CP131913.1"/>
</dbReference>
<feature type="transmembrane region" description="Helical" evidence="2">
    <location>
        <begin position="32"/>
        <end position="49"/>
    </location>
</feature>
<keyword evidence="2" id="KW-1133">Transmembrane helix</keyword>
<keyword evidence="2" id="KW-0472">Membrane</keyword>
<gene>
    <name evidence="3" type="ORF">B6N23_14510</name>
</gene>
<proteinExistence type="predicted"/>
<evidence type="ECO:0000313" key="3">
    <source>
        <dbReference type="EMBL" id="WLI72951.1"/>
    </source>
</evidence>
<keyword evidence="4" id="KW-1185">Reference proteome</keyword>
<evidence type="ECO:0000313" key="4">
    <source>
        <dbReference type="Proteomes" id="UP001235344"/>
    </source>
</evidence>
<sequence>MRSNDSQSDDSQARVEPPDTFIPSGPLTLANAFRVVAVLCVVAGIYLFFEALQYAPMVGNAAYGTGALRLGIAVIVALFLLLGEKVCRHLDDYH</sequence>
<evidence type="ECO:0000256" key="2">
    <source>
        <dbReference type="SAM" id="Phobius"/>
    </source>
</evidence>
<name>A0ABY9H3A8_9GAMM</name>
<feature type="transmembrane region" description="Helical" evidence="2">
    <location>
        <begin position="61"/>
        <end position="82"/>
    </location>
</feature>
<evidence type="ECO:0000256" key="1">
    <source>
        <dbReference type="SAM" id="MobiDB-lite"/>
    </source>
</evidence>
<dbReference type="Proteomes" id="UP001235344">
    <property type="component" value="Chromosome"/>
</dbReference>
<organism evidence="3 4">
    <name type="scientific">Halomonas alkalicola</name>
    <dbReference type="NCBI Taxonomy" id="1930622"/>
    <lineage>
        <taxon>Bacteria</taxon>
        <taxon>Pseudomonadati</taxon>
        <taxon>Pseudomonadota</taxon>
        <taxon>Gammaproteobacteria</taxon>
        <taxon>Oceanospirillales</taxon>
        <taxon>Halomonadaceae</taxon>
        <taxon>Halomonas</taxon>
    </lineage>
</organism>
<accession>A0ABY9H3A8</accession>
<keyword evidence="2" id="KW-0812">Transmembrane</keyword>